<dbReference type="InterPro" id="IPR050768">
    <property type="entry name" value="UPF0353/GerABKA_families"/>
</dbReference>
<feature type="domain" description="VWFA" evidence="2">
    <location>
        <begin position="97"/>
        <end position="299"/>
    </location>
</feature>
<proteinExistence type="predicted"/>
<keyword evidence="4" id="KW-1185">Reference proteome</keyword>
<gene>
    <name evidence="3" type="ORF">VTAP4600_B0159</name>
</gene>
<dbReference type="Gene3D" id="3.40.50.410">
    <property type="entry name" value="von Willebrand factor, type A domain"/>
    <property type="match status" value="1"/>
</dbReference>
<protein>
    <submittedName>
        <fullName evidence="3">von Willebrand factor, type A</fullName>
    </submittedName>
</protein>
<dbReference type="KEGG" id="vta:B0159"/>
<feature type="transmembrane region" description="Helical" evidence="1">
    <location>
        <begin position="7"/>
        <end position="26"/>
    </location>
</feature>
<dbReference type="PROSITE" id="PS50234">
    <property type="entry name" value="VWFA"/>
    <property type="match status" value="1"/>
</dbReference>
<feature type="transmembrane region" description="Helical" evidence="1">
    <location>
        <begin position="315"/>
        <end position="336"/>
    </location>
</feature>
<dbReference type="PRINTS" id="PR00453">
    <property type="entry name" value="VWFADOMAIN"/>
</dbReference>
<keyword evidence="1" id="KW-1133">Transmembrane helix</keyword>
<dbReference type="RefSeq" id="WP_102524162.1">
    <property type="nucleotide sequence ID" value="NZ_LT960612.1"/>
</dbReference>
<sequence>MMSELEWVHPMWFWLLPAPILVYWLFPTYKTRHVAAKVPFFSIIMGALANENKRNDQLKPKWWQRIILVASWVLIVAAMAKPSVLGEVQTRDLMGRDVMVILDLSDSMAEQDFETEDGRKISRLQAAKEVLSEFALSRDGDRLGLILFGDAAFVQTPFTADHQAWLTLLDETDVAMAGQSTFLGDAMGLAIKVFQQQEGAQQQLKTLEDPMHAVNEKVVIVLTDGNDTGSFVAPIDAAKVASAFDVRIHVVAMGDPQTVGESAIDMETIERIASQSGGQAFQALDNKALLNAYQVINTLEPKLYQSTSYQPRKEVHHYLMLTVVMLYLLAFSVSLLSQHWLAEQTNTSEDNADV</sequence>
<dbReference type="EMBL" id="LT960612">
    <property type="protein sequence ID" value="SON51770.1"/>
    <property type="molecule type" value="Genomic_DNA"/>
</dbReference>
<name>A0A2N8ZIN7_9VIBR</name>
<dbReference type="PANTHER" id="PTHR22550:SF18">
    <property type="entry name" value="VWFA DOMAIN-CONTAINING PROTEIN"/>
    <property type="match status" value="1"/>
</dbReference>
<dbReference type="SMART" id="SM00327">
    <property type="entry name" value="VWA"/>
    <property type="match status" value="1"/>
</dbReference>
<evidence type="ECO:0000256" key="1">
    <source>
        <dbReference type="SAM" id="Phobius"/>
    </source>
</evidence>
<accession>A0A2N8ZIN7</accession>
<organism evidence="3 4">
    <name type="scientific">Vibrio tapetis subsp. tapetis</name>
    <dbReference type="NCBI Taxonomy" id="1671868"/>
    <lineage>
        <taxon>Bacteria</taxon>
        <taxon>Pseudomonadati</taxon>
        <taxon>Pseudomonadota</taxon>
        <taxon>Gammaproteobacteria</taxon>
        <taxon>Vibrionales</taxon>
        <taxon>Vibrionaceae</taxon>
        <taxon>Vibrio</taxon>
    </lineage>
</organism>
<evidence type="ECO:0000313" key="4">
    <source>
        <dbReference type="Proteomes" id="UP000235828"/>
    </source>
</evidence>
<keyword evidence="1" id="KW-0812">Transmembrane</keyword>
<dbReference type="AlphaFoldDB" id="A0A2N8ZIN7"/>
<dbReference type="InterPro" id="IPR033881">
    <property type="entry name" value="vWA_BatA_type"/>
</dbReference>
<dbReference type="CDD" id="cd01467">
    <property type="entry name" value="vWA_BatA_type"/>
    <property type="match status" value="1"/>
</dbReference>
<reference evidence="3 4" key="1">
    <citation type="submission" date="2017-10" db="EMBL/GenBank/DDBJ databases">
        <authorList>
            <person name="Banno H."/>
            <person name="Chua N.-H."/>
        </authorList>
    </citation>
    <scope>NUCLEOTIDE SEQUENCE [LARGE SCALE GENOMIC DNA]</scope>
    <source>
        <strain evidence="3">Vibrio tapetis CECT4600</strain>
    </source>
</reference>
<dbReference type="SUPFAM" id="SSF53300">
    <property type="entry name" value="vWA-like"/>
    <property type="match status" value="1"/>
</dbReference>
<dbReference type="OrthoDB" id="6206554at2"/>
<feature type="transmembrane region" description="Helical" evidence="1">
    <location>
        <begin position="62"/>
        <end position="80"/>
    </location>
</feature>
<feature type="transmembrane region" description="Helical" evidence="1">
    <location>
        <begin position="32"/>
        <end position="50"/>
    </location>
</feature>
<dbReference type="PANTHER" id="PTHR22550">
    <property type="entry name" value="SPORE GERMINATION PROTEIN"/>
    <property type="match status" value="1"/>
</dbReference>
<evidence type="ECO:0000313" key="3">
    <source>
        <dbReference type="EMBL" id="SON51770.1"/>
    </source>
</evidence>
<dbReference type="InterPro" id="IPR036465">
    <property type="entry name" value="vWFA_dom_sf"/>
</dbReference>
<dbReference type="Proteomes" id="UP000235828">
    <property type="component" value="Chromosome B"/>
</dbReference>
<evidence type="ECO:0000259" key="2">
    <source>
        <dbReference type="PROSITE" id="PS50234"/>
    </source>
</evidence>
<dbReference type="Pfam" id="PF00092">
    <property type="entry name" value="VWA"/>
    <property type="match status" value="1"/>
</dbReference>
<dbReference type="InterPro" id="IPR002035">
    <property type="entry name" value="VWF_A"/>
</dbReference>
<keyword evidence="1" id="KW-0472">Membrane</keyword>